<evidence type="ECO:0000256" key="1">
    <source>
        <dbReference type="ARBA" id="ARBA00022737"/>
    </source>
</evidence>
<dbReference type="STRING" id="1484053.SAMN05444274_105293"/>
<dbReference type="Pfam" id="PF13174">
    <property type="entry name" value="TPR_6"/>
    <property type="match status" value="1"/>
</dbReference>
<gene>
    <name evidence="5" type="ORF">SAMN05444274_105293</name>
</gene>
<evidence type="ECO:0000313" key="5">
    <source>
        <dbReference type="EMBL" id="SHF45641.1"/>
    </source>
</evidence>
<dbReference type="Proteomes" id="UP000184164">
    <property type="component" value="Unassembled WGS sequence"/>
</dbReference>
<dbReference type="InterPro" id="IPR019734">
    <property type="entry name" value="TPR_rpt"/>
</dbReference>
<dbReference type="InterPro" id="IPR011990">
    <property type="entry name" value="TPR-like_helical_dom_sf"/>
</dbReference>
<keyword evidence="2 3" id="KW-0802">TPR repeat</keyword>
<evidence type="ECO:0000256" key="2">
    <source>
        <dbReference type="ARBA" id="ARBA00022803"/>
    </source>
</evidence>
<accession>A0A1M5BTI2</accession>
<dbReference type="SUPFAM" id="SSF48452">
    <property type="entry name" value="TPR-like"/>
    <property type="match status" value="1"/>
</dbReference>
<dbReference type="PANTHER" id="PTHR44943">
    <property type="entry name" value="CELLULOSE SYNTHASE OPERON PROTEIN C"/>
    <property type="match status" value="1"/>
</dbReference>
<feature type="signal peptide" evidence="4">
    <location>
        <begin position="1"/>
        <end position="22"/>
    </location>
</feature>
<reference evidence="6" key="1">
    <citation type="submission" date="2016-11" db="EMBL/GenBank/DDBJ databases">
        <authorList>
            <person name="Varghese N."/>
            <person name="Submissions S."/>
        </authorList>
    </citation>
    <scope>NUCLEOTIDE SEQUENCE [LARGE SCALE GENOMIC DNA]</scope>
    <source>
        <strain evidence="6">DSM 26910</strain>
    </source>
</reference>
<dbReference type="SMART" id="SM00028">
    <property type="entry name" value="TPR"/>
    <property type="match status" value="4"/>
</dbReference>
<dbReference type="EMBL" id="FQUM01000005">
    <property type="protein sequence ID" value="SHF45641.1"/>
    <property type="molecule type" value="Genomic_DNA"/>
</dbReference>
<dbReference type="Pfam" id="PF13432">
    <property type="entry name" value="TPR_16"/>
    <property type="match status" value="1"/>
</dbReference>
<dbReference type="Gene3D" id="1.25.40.10">
    <property type="entry name" value="Tetratricopeptide repeat domain"/>
    <property type="match status" value="1"/>
</dbReference>
<proteinExistence type="predicted"/>
<evidence type="ECO:0000313" key="6">
    <source>
        <dbReference type="Proteomes" id="UP000184164"/>
    </source>
</evidence>
<dbReference type="OrthoDB" id="1120910at2"/>
<name>A0A1M5BTI2_9BACT</name>
<protein>
    <submittedName>
        <fullName evidence="5">Tetratricopeptide repeat-containing protein</fullName>
    </submittedName>
</protein>
<evidence type="ECO:0000256" key="3">
    <source>
        <dbReference type="PROSITE-ProRule" id="PRU00339"/>
    </source>
</evidence>
<feature type="chain" id="PRO_5012680117" evidence="4">
    <location>
        <begin position="23"/>
        <end position="210"/>
    </location>
</feature>
<dbReference type="PANTHER" id="PTHR44943:SF8">
    <property type="entry name" value="TPR REPEAT-CONTAINING PROTEIN MJ0263"/>
    <property type="match status" value="1"/>
</dbReference>
<sequence length="210" mass="24285">MEFLKIKAVFLILFLSTSSAWSQTAQEALEKAFAQSYKLEKEKDFLASANELETVYDQSSYEINLRLGWLYYNAGQFDKSITFYSTAQKLKPYSEEARFGLILPLAAQGKWDEVIAIYNKILEINQNNTVAMYRLGLIYYQHKSYDKSLPLFKKVVDLYPFHYDGLLMLAWTSYFTGNYTQATVLFNKVKLYNPGDASANEGLQLMRVKK</sequence>
<keyword evidence="1" id="KW-0677">Repeat</keyword>
<feature type="repeat" description="TPR" evidence="3">
    <location>
        <begin position="61"/>
        <end position="94"/>
    </location>
</feature>
<feature type="repeat" description="TPR" evidence="3">
    <location>
        <begin position="129"/>
        <end position="162"/>
    </location>
</feature>
<keyword evidence="4" id="KW-0732">Signal</keyword>
<dbReference type="RefSeq" id="WP_073002190.1">
    <property type="nucleotide sequence ID" value="NZ_FQUM01000005.1"/>
</dbReference>
<dbReference type="InterPro" id="IPR051685">
    <property type="entry name" value="Ycf3/AcsC/BcsC/TPR_MFPF"/>
</dbReference>
<dbReference type="PROSITE" id="PS50005">
    <property type="entry name" value="TPR"/>
    <property type="match status" value="2"/>
</dbReference>
<dbReference type="AlphaFoldDB" id="A0A1M5BTI2"/>
<evidence type="ECO:0000256" key="4">
    <source>
        <dbReference type="SAM" id="SignalP"/>
    </source>
</evidence>
<keyword evidence="6" id="KW-1185">Reference proteome</keyword>
<organism evidence="5 6">
    <name type="scientific">Mariniphaga anaerophila</name>
    <dbReference type="NCBI Taxonomy" id="1484053"/>
    <lineage>
        <taxon>Bacteria</taxon>
        <taxon>Pseudomonadati</taxon>
        <taxon>Bacteroidota</taxon>
        <taxon>Bacteroidia</taxon>
        <taxon>Marinilabiliales</taxon>
        <taxon>Prolixibacteraceae</taxon>
        <taxon>Mariniphaga</taxon>
    </lineage>
</organism>